<dbReference type="Proteomes" id="UP000315440">
    <property type="component" value="Unassembled WGS sequence"/>
</dbReference>
<sequence>MDAPDENPDAAPEKLGLFARFREWTQQSLLRKLLVGAGFLAMIGFTIGAWMLLVELAVQPAPSTVDLALAALDDGDNELAEVIVKRITATTELTPDEFGGPLYVMGVLKYREADRRGSPDRRRNDFFIASRYLSEAREVGFPETREAEGLFLLGASMIESWQLKRGIEVLLEALEINPRGASQLRIMLAEAYCHLPTPDYAAAIVHLDRELQDTAMTAESRAKALLLHAESLAHVGRFDEAVASIEADGAAQAPAKQRLVEAKIRLAQAANAAVPGGPSPLTQLLDEADSKLNEAIDLDRFSGEITRQAEYLKGQVFQLRGEQQLALEAYASFRRNRGASAEASAAAIAEGDLLRSMGEHEDAFAAYRRVLTNIVEPKQYRSGVLPLSELRTRILAAHAAYVSENDFEHALGVADHMSPLFTTIRQLEMRAQTLEAWGRHLVAEGSIVGATDKLMRFDGRRKLRQAGVIYEELSKRRFSTTHYPQDLWNAAEAYYGGQGFSQAIRVIKEYLKDEPQRLNALALLRLGQSQLSRGSTRRAIQTFEECLEFHASDATSYQARLECARAFLELGETDQGEALLNENLLGTSMTPSSPEWRDSQFELGRLLVHEERHDEAINTLSEWVTRYPDDLRRRLARYLMAESYRHAAAEPLRRSVEAGAVNEQERERVKASALLERSLVEYEIVQREITLDKDANDHDRAMLRNCYMLRGSVLFDLQRYHEAIEAYSALSTLYQNDPFILETLLQISNCWRRLKELTNARGAIEQAKGILERLPPETDFATSTNLTRNDWRQLLERMSVY</sequence>
<dbReference type="RefSeq" id="WP_146402356.1">
    <property type="nucleotide sequence ID" value="NZ_SJPQ01000004.1"/>
</dbReference>
<keyword evidence="2" id="KW-0812">Transmembrane</keyword>
<gene>
    <name evidence="3" type="primary">bamD_2</name>
    <name evidence="3" type="ORF">Mal64_33560</name>
</gene>
<dbReference type="PROSITE" id="PS50005">
    <property type="entry name" value="TPR"/>
    <property type="match status" value="1"/>
</dbReference>
<dbReference type="Pfam" id="PF13181">
    <property type="entry name" value="TPR_8"/>
    <property type="match status" value="1"/>
</dbReference>
<dbReference type="OrthoDB" id="251479at2"/>
<reference evidence="3 4" key="1">
    <citation type="submission" date="2019-02" db="EMBL/GenBank/DDBJ databases">
        <title>Deep-cultivation of Planctomycetes and their phenomic and genomic characterization uncovers novel biology.</title>
        <authorList>
            <person name="Wiegand S."/>
            <person name="Jogler M."/>
            <person name="Boedeker C."/>
            <person name="Pinto D."/>
            <person name="Vollmers J."/>
            <person name="Rivas-Marin E."/>
            <person name="Kohn T."/>
            <person name="Peeters S.H."/>
            <person name="Heuer A."/>
            <person name="Rast P."/>
            <person name="Oberbeckmann S."/>
            <person name="Bunk B."/>
            <person name="Jeske O."/>
            <person name="Meyerdierks A."/>
            <person name="Storesund J.E."/>
            <person name="Kallscheuer N."/>
            <person name="Luecker S."/>
            <person name="Lage O.M."/>
            <person name="Pohl T."/>
            <person name="Merkel B.J."/>
            <person name="Hornburger P."/>
            <person name="Mueller R.-W."/>
            <person name="Bruemmer F."/>
            <person name="Labrenz M."/>
            <person name="Spormann A.M."/>
            <person name="Op Den Camp H."/>
            <person name="Overmann J."/>
            <person name="Amann R."/>
            <person name="Jetten M.S.M."/>
            <person name="Mascher T."/>
            <person name="Medema M.H."/>
            <person name="Devos D.P."/>
            <person name="Kaster A.-K."/>
            <person name="Ovreas L."/>
            <person name="Rohde M."/>
            <person name="Galperin M.Y."/>
            <person name="Jogler C."/>
        </authorList>
    </citation>
    <scope>NUCLEOTIDE SEQUENCE [LARGE SCALE GENOMIC DNA]</scope>
    <source>
        <strain evidence="3 4">Mal64</strain>
    </source>
</reference>
<evidence type="ECO:0000256" key="2">
    <source>
        <dbReference type="SAM" id="Phobius"/>
    </source>
</evidence>
<dbReference type="SUPFAM" id="SSF48452">
    <property type="entry name" value="TPR-like"/>
    <property type="match status" value="2"/>
</dbReference>
<dbReference type="InterPro" id="IPR011990">
    <property type="entry name" value="TPR-like_helical_dom_sf"/>
</dbReference>
<evidence type="ECO:0000313" key="3">
    <source>
        <dbReference type="EMBL" id="TWT86530.1"/>
    </source>
</evidence>
<dbReference type="AlphaFoldDB" id="A0A5C5ZHD3"/>
<keyword evidence="2" id="KW-1133">Transmembrane helix</keyword>
<evidence type="ECO:0000313" key="4">
    <source>
        <dbReference type="Proteomes" id="UP000315440"/>
    </source>
</evidence>
<comment type="caution">
    <text evidence="3">The sequence shown here is derived from an EMBL/GenBank/DDBJ whole genome shotgun (WGS) entry which is preliminary data.</text>
</comment>
<dbReference type="InterPro" id="IPR019734">
    <property type="entry name" value="TPR_rpt"/>
</dbReference>
<dbReference type="SMART" id="SM00028">
    <property type="entry name" value="TPR"/>
    <property type="match status" value="4"/>
</dbReference>
<dbReference type="Gene3D" id="1.25.40.10">
    <property type="entry name" value="Tetratricopeptide repeat domain"/>
    <property type="match status" value="4"/>
</dbReference>
<proteinExistence type="predicted"/>
<dbReference type="Pfam" id="PF13432">
    <property type="entry name" value="TPR_16"/>
    <property type="match status" value="2"/>
</dbReference>
<keyword evidence="2" id="KW-0472">Membrane</keyword>
<dbReference type="EMBL" id="SJPQ01000004">
    <property type="protein sequence ID" value="TWT86530.1"/>
    <property type="molecule type" value="Genomic_DNA"/>
</dbReference>
<keyword evidence="4" id="KW-1185">Reference proteome</keyword>
<organism evidence="3 4">
    <name type="scientific">Pseudobythopirellula maris</name>
    <dbReference type="NCBI Taxonomy" id="2527991"/>
    <lineage>
        <taxon>Bacteria</taxon>
        <taxon>Pseudomonadati</taxon>
        <taxon>Planctomycetota</taxon>
        <taxon>Planctomycetia</taxon>
        <taxon>Pirellulales</taxon>
        <taxon>Lacipirellulaceae</taxon>
        <taxon>Pseudobythopirellula</taxon>
    </lineage>
</organism>
<evidence type="ECO:0000256" key="1">
    <source>
        <dbReference type="PROSITE-ProRule" id="PRU00339"/>
    </source>
</evidence>
<keyword evidence="1" id="KW-0802">TPR repeat</keyword>
<accession>A0A5C5ZHD3</accession>
<protein>
    <submittedName>
        <fullName evidence="3">Outer membrane protein assembly factor BamD</fullName>
    </submittedName>
</protein>
<name>A0A5C5ZHD3_9BACT</name>
<feature type="transmembrane region" description="Helical" evidence="2">
    <location>
        <begin position="33"/>
        <end position="53"/>
    </location>
</feature>
<feature type="repeat" description="TPR" evidence="1">
    <location>
        <begin position="520"/>
        <end position="553"/>
    </location>
</feature>